<name>A0ABV7IU82_9RHOB</name>
<organism evidence="1 2">
    <name type="scientific">Cypionkella sinensis</name>
    <dbReference type="NCBI Taxonomy" id="1756043"/>
    <lineage>
        <taxon>Bacteria</taxon>
        <taxon>Pseudomonadati</taxon>
        <taxon>Pseudomonadota</taxon>
        <taxon>Alphaproteobacteria</taxon>
        <taxon>Rhodobacterales</taxon>
        <taxon>Paracoccaceae</taxon>
        <taxon>Cypionkella</taxon>
    </lineage>
</organism>
<evidence type="ECO:0008006" key="3">
    <source>
        <dbReference type="Google" id="ProtNLM"/>
    </source>
</evidence>
<keyword evidence="2" id="KW-1185">Reference proteome</keyword>
<dbReference type="RefSeq" id="WP_380071036.1">
    <property type="nucleotide sequence ID" value="NZ_JBHRTO010000001.1"/>
</dbReference>
<proteinExistence type="predicted"/>
<comment type="caution">
    <text evidence="1">The sequence shown here is derived from an EMBL/GenBank/DDBJ whole genome shotgun (WGS) entry which is preliminary data.</text>
</comment>
<gene>
    <name evidence="1" type="ORF">ACFOGH_00155</name>
</gene>
<reference evidence="2" key="1">
    <citation type="journal article" date="2019" name="Int. J. Syst. Evol. Microbiol.">
        <title>The Global Catalogue of Microorganisms (GCM) 10K type strain sequencing project: providing services to taxonomists for standard genome sequencing and annotation.</title>
        <authorList>
            <consortium name="The Broad Institute Genomics Platform"/>
            <consortium name="The Broad Institute Genome Sequencing Center for Infectious Disease"/>
            <person name="Wu L."/>
            <person name="Ma J."/>
        </authorList>
    </citation>
    <scope>NUCLEOTIDE SEQUENCE [LARGE SCALE GENOMIC DNA]</scope>
    <source>
        <strain evidence="2">KCTC 52039</strain>
    </source>
</reference>
<sequence length="198" mass="21599">MLALTAVPSMADVKVYPLKSEMRLYSEDKLGEAGRGYFGDFKKDGRYFGAFYYNAAEDVAWGIMDVASVKDAMRIAQAECERVSKVKNHCKLYAAVVPKGFVGDAVTAQGLSASSMKTYAKQYLPNLKPNSYGVFAQNAMGNPGYAWGYEDLAEAKERAMLECEGSATTNLARSPALTRKLAVKSGMTLCKIIEQRGP</sequence>
<dbReference type="Proteomes" id="UP001595547">
    <property type="component" value="Unassembled WGS sequence"/>
</dbReference>
<evidence type="ECO:0000313" key="1">
    <source>
        <dbReference type="EMBL" id="MFC3179388.1"/>
    </source>
</evidence>
<accession>A0ABV7IU82</accession>
<evidence type="ECO:0000313" key="2">
    <source>
        <dbReference type="Proteomes" id="UP001595547"/>
    </source>
</evidence>
<dbReference type="EMBL" id="JBHRTO010000001">
    <property type="protein sequence ID" value="MFC3179388.1"/>
    <property type="molecule type" value="Genomic_DNA"/>
</dbReference>
<protein>
    <recommendedName>
        <fullName evidence="3">DUF4189 domain-containing protein</fullName>
    </recommendedName>
</protein>